<evidence type="ECO:0000256" key="6">
    <source>
        <dbReference type="ARBA" id="ARBA00023268"/>
    </source>
</evidence>
<feature type="chain" id="PRO_5024359798" description="Bifunctional glutamine synthetase adenylyltransferase/adenylyl-removing enzyme" evidence="8">
    <location>
        <begin position="18"/>
        <end position="990"/>
    </location>
</feature>
<organism evidence="11 12">
    <name type="scientific">Blastochloris sulfoviridis</name>
    <dbReference type="NCBI Taxonomy" id="50712"/>
    <lineage>
        <taxon>Bacteria</taxon>
        <taxon>Pseudomonadati</taxon>
        <taxon>Pseudomonadota</taxon>
        <taxon>Alphaproteobacteria</taxon>
        <taxon>Hyphomicrobiales</taxon>
        <taxon>Blastochloridaceae</taxon>
        <taxon>Blastochloris</taxon>
    </lineage>
</organism>
<evidence type="ECO:0000256" key="7">
    <source>
        <dbReference type="HAMAP-Rule" id="MF_00802"/>
    </source>
</evidence>
<dbReference type="PANTHER" id="PTHR30621">
    <property type="entry name" value="GLUTAMINE SYNTHETASE ADENYLYLTRANSFERASE"/>
    <property type="match status" value="1"/>
</dbReference>
<accession>A0A5M6HVG8</accession>
<comment type="catalytic activity">
    <reaction evidence="7">
        <text>[glutamine synthetase]-L-tyrosine + ATP = [glutamine synthetase]-O(4)-(5'-adenylyl)-L-tyrosine + diphosphate</text>
        <dbReference type="Rhea" id="RHEA:18589"/>
        <dbReference type="Rhea" id="RHEA-COMP:10660"/>
        <dbReference type="Rhea" id="RHEA-COMP:10661"/>
        <dbReference type="ChEBI" id="CHEBI:30616"/>
        <dbReference type="ChEBI" id="CHEBI:33019"/>
        <dbReference type="ChEBI" id="CHEBI:46858"/>
        <dbReference type="ChEBI" id="CHEBI:83624"/>
        <dbReference type="EC" id="2.7.7.42"/>
    </reaction>
</comment>
<dbReference type="InterPro" id="IPR043519">
    <property type="entry name" value="NT_sf"/>
</dbReference>
<keyword evidence="5 7" id="KW-0460">Magnesium</keyword>
<comment type="catalytic activity">
    <reaction evidence="7">
        <text>[glutamine synthetase]-O(4)-(5'-adenylyl)-L-tyrosine + phosphate = [glutamine synthetase]-L-tyrosine + ADP</text>
        <dbReference type="Rhea" id="RHEA:43716"/>
        <dbReference type="Rhea" id="RHEA-COMP:10660"/>
        <dbReference type="Rhea" id="RHEA-COMP:10661"/>
        <dbReference type="ChEBI" id="CHEBI:43474"/>
        <dbReference type="ChEBI" id="CHEBI:46858"/>
        <dbReference type="ChEBI" id="CHEBI:83624"/>
        <dbReference type="ChEBI" id="CHEBI:456216"/>
        <dbReference type="EC" id="2.7.7.89"/>
    </reaction>
</comment>
<dbReference type="InterPro" id="IPR023057">
    <property type="entry name" value="GlnE"/>
</dbReference>
<evidence type="ECO:0000313" key="11">
    <source>
        <dbReference type="EMBL" id="KAA5599851.1"/>
    </source>
</evidence>
<feature type="region of interest" description="Adenylyl transferase" evidence="7">
    <location>
        <begin position="481"/>
        <end position="990"/>
    </location>
</feature>
<evidence type="ECO:0000256" key="3">
    <source>
        <dbReference type="ARBA" id="ARBA00022741"/>
    </source>
</evidence>
<dbReference type="GO" id="GO:0008882">
    <property type="term" value="F:[glutamate-ammonia-ligase] adenylyltransferase activity"/>
    <property type="evidence" value="ECO:0007669"/>
    <property type="project" value="UniProtKB-UniRule"/>
</dbReference>
<evidence type="ECO:0000256" key="5">
    <source>
        <dbReference type="ARBA" id="ARBA00022842"/>
    </source>
</evidence>
<gene>
    <name evidence="7" type="primary">glnE</name>
    <name evidence="11" type="ORF">F1193_11380</name>
</gene>
<feature type="signal peptide" evidence="8">
    <location>
        <begin position="1"/>
        <end position="17"/>
    </location>
</feature>
<feature type="domain" description="Glutamate-ammonia ligase adenylyltransferase repeated" evidence="9">
    <location>
        <begin position="582"/>
        <end position="826"/>
    </location>
</feature>
<reference evidence="11 12" key="1">
    <citation type="submission" date="2019-09" db="EMBL/GenBank/DDBJ databases">
        <title>Draft Whole-Genome sequence of Blastochloris sulfoviridis DSM 729.</title>
        <authorList>
            <person name="Meyer T.E."/>
            <person name="Kyndt J.A."/>
        </authorList>
    </citation>
    <scope>NUCLEOTIDE SEQUENCE [LARGE SCALE GENOMIC DNA]</scope>
    <source>
        <strain evidence="11 12">DSM 729</strain>
    </source>
</reference>
<evidence type="ECO:0000313" key="12">
    <source>
        <dbReference type="Proteomes" id="UP000323886"/>
    </source>
</evidence>
<dbReference type="EC" id="2.7.7.89" evidence="7"/>
<feature type="domain" description="PII-uridylyltransferase/Glutamine-synthetase adenylyltransferase" evidence="10">
    <location>
        <begin position="849"/>
        <end position="936"/>
    </location>
</feature>
<evidence type="ECO:0000256" key="2">
    <source>
        <dbReference type="ARBA" id="ARBA00022695"/>
    </source>
</evidence>
<dbReference type="HAMAP" id="MF_00802">
    <property type="entry name" value="GlnE"/>
    <property type="match status" value="1"/>
</dbReference>
<evidence type="ECO:0000256" key="1">
    <source>
        <dbReference type="ARBA" id="ARBA00022679"/>
    </source>
</evidence>
<evidence type="ECO:0000256" key="8">
    <source>
        <dbReference type="SAM" id="SignalP"/>
    </source>
</evidence>
<name>A0A5M6HVG8_9HYPH</name>
<dbReference type="EC" id="2.7.7.42" evidence="7"/>
<dbReference type="Pfam" id="PF08335">
    <property type="entry name" value="GlnD_UR_UTase"/>
    <property type="match status" value="2"/>
</dbReference>
<dbReference type="CDD" id="cd05401">
    <property type="entry name" value="NT_GlnE_GlnD_like"/>
    <property type="match status" value="2"/>
</dbReference>
<dbReference type="Proteomes" id="UP000323886">
    <property type="component" value="Unassembled WGS sequence"/>
</dbReference>
<dbReference type="EMBL" id="VWPL01000019">
    <property type="protein sequence ID" value="KAA5599851.1"/>
    <property type="molecule type" value="Genomic_DNA"/>
</dbReference>
<keyword evidence="6 7" id="KW-0511">Multifunctional enzyme</keyword>
<dbReference type="GO" id="GO:0000820">
    <property type="term" value="P:regulation of glutamine family amino acid metabolic process"/>
    <property type="evidence" value="ECO:0007669"/>
    <property type="project" value="UniProtKB-UniRule"/>
</dbReference>
<dbReference type="NCBIfam" id="NF010706">
    <property type="entry name" value="PRK14108.1"/>
    <property type="match status" value="1"/>
</dbReference>
<evidence type="ECO:0000259" key="10">
    <source>
        <dbReference type="Pfam" id="PF08335"/>
    </source>
</evidence>
<feature type="domain" description="Glutamate-ammonia ligase adenylyltransferase repeated" evidence="9">
    <location>
        <begin position="64"/>
        <end position="308"/>
    </location>
</feature>
<dbReference type="Gene3D" id="1.20.120.330">
    <property type="entry name" value="Nucleotidyltransferases domain 2"/>
    <property type="match status" value="2"/>
</dbReference>
<dbReference type="SUPFAM" id="SSF81593">
    <property type="entry name" value="Nucleotidyltransferase substrate binding subunit/domain"/>
    <property type="match status" value="2"/>
</dbReference>
<keyword evidence="2 7" id="KW-0548">Nucleotidyltransferase</keyword>
<feature type="region of interest" description="Adenylyl removase" evidence="7">
    <location>
        <begin position="1"/>
        <end position="475"/>
    </location>
</feature>
<dbReference type="GO" id="GO:0047388">
    <property type="term" value="F:[glutamine synthetase]-adenylyl-L-tyrosine phosphorylase activity"/>
    <property type="evidence" value="ECO:0007669"/>
    <property type="project" value="UniProtKB-EC"/>
</dbReference>
<dbReference type="Gene3D" id="3.30.460.10">
    <property type="entry name" value="Beta Polymerase, domain 2"/>
    <property type="match status" value="2"/>
</dbReference>
<keyword evidence="4 7" id="KW-0067">ATP-binding</keyword>
<evidence type="ECO:0000256" key="4">
    <source>
        <dbReference type="ARBA" id="ARBA00022840"/>
    </source>
</evidence>
<feature type="domain" description="PII-uridylyltransferase/Glutamine-synthetase adenylyltransferase" evidence="10">
    <location>
        <begin position="335"/>
        <end position="470"/>
    </location>
</feature>
<dbReference type="PANTHER" id="PTHR30621:SF0">
    <property type="entry name" value="BIFUNCTIONAL GLUTAMINE SYNTHETASE ADENYLYLTRANSFERASE_ADENYLYL-REMOVING ENZYME"/>
    <property type="match status" value="1"/>
</dbReference>
<dbReference type="InterPro" id="IPR013546">
    <property type="entry name" value="PII_UdlTrfase/GS_AdlTrfase"/>
</dbReference>
<dbReference type="GO" id="GO:0005829">
    <property type="term" value="C:cytosol"/>
    <property type="evidence" value="ECO:0007669"/>
    <property type="project" value="TreeGrafter"/>
</dbReference>
<dbReference type="SUPFAM" id="SSF81301">
    <property type="entry name" value="Nucleotidyltransferase"/>
    <property type="match status" value="2"/>
</dbReference>
<dbReference type="Pfam" id="PF03710">
    <property type="entry name" value="GlnE"/>
    <property type="match status" value="2"/>
</dbReference>
<comment type="function">
    <text evidence="7">Involved in the regulation of glutamine synthetase GlnA, a key enzyme in the process to assimilate ammonia. When cellular nitrogen levels are high, the C-terminal adenylyl transferase (AT) inactivates GlnA by covalent transfer of an adenylyl group from ATP to specific tyrosine residue of GlnA, thus reducing its activity. Conversely, when nitrogen levels are low, the N-terminal adenylyl removase (AR) activates GlnA by removing the adenylyl group by phosphorolysis, increasing its activity. The regulatory region of GlnE binds the signal transduction protein PII (GlnB) which indicates the nitrogen status of the cell.</text>
</comment>
<dbReference type="GO" id="GO:0000287">
    <property type="term" value="F:magnesium ion binding"/>
    <property type="evidence" value="ECO:0007669"/>
    <property type="project" value="UniProtKB-UniRule"/>
</dbReference>
<dbReference type="RefSeq" id="WP_150097820.1">
    <property type="nucleotide sequence ID" value="NZ_VWPL01000019.1"/>
</dbReference>
<dbReference type="OrthoDB" id="9759366at2"/>
<dbReference type="NCBIfam" id="NF008292">
    <property type="entry name" value="PRK11072.1"/>
    <property type="match status" value="1"/>
</dbReference>
<comment type="cofactor">
    <cofactor evidence="7">
        <name>Mg(2+)</name>
        <dbReference type="ChEBI" id="CHEBI:18420"/>
    </cofactor>
</comment>
<dbReference type="AlphaFoldDB" id="A0A5M6HVG8"/>
<dbReference type="InterPro" id="IPR005190">
    <property type="entry name" value="GlnE_rpt_dom"/>
</dbReference>
<keyword evidence="8" id="KW-0732">Signal</keyword>
<proteinExistence type="inferred from homology"/>
<protein>
    <recommendedName>
        <fullName evidence="7">Bifunctional glutamine synthetase adenylyltransferase/adenylyl-removing enzyme</fullName>
    </recommendedName>
    <alternativeName>
        <fullName evidence="7">ATP:glutamine synthetase adenylyltransferase</fullName>
    </alternativeName>
    <alternativeName>
        <fullName evidence="7">ATase</fullName>
    </alternativeName>
    <domain>
        <recommendedName>
            <fullName evidence="7">Glutamine synthetase adenylyl-L-tyrosine phosphorylase</fullName>
            <ecNumber evidence="7">2.7.7.89</ecNumber>
        </recommendedName>
        <alternativeName>
            <fullName evidence="7">Adenylyl removase</fullName>
            <shortName evidence="7">AR</shortName>
            <shortName evidence="7">AT-N</shortName>
        </alternativeName>
    </domain>
    <domain>
        <recommendedName>
            <fullName evidence="7">Glutamine synthetase adenylyl transferase</fullName>
            <ecNumber evidence="7">2.7.7.42</ecNumber>
        </recommendedName>
        <alternativeName>
            <fullName evidence="7">Adenylyl transferase</fullName>
            <shortName evidence="7">AT</shortName>
            <shortName evidence="7">AT-C</shortName>
        </alternativeName>
    </domain>
</protein>
<keyword evidence="12" id="KW-1185">Reference proteome</keyword>
<comment type="caution">
    <text evidence="11">The sequence shown here is derived from an EMBL/GenBank/DDBJ whole genome shotgun (WGS) entry which is preliminary data.</text>
</comment>
<comment type="similarity">
    <text evidence="7">Belongs to the GlnE family.</text>
</comment>
<keyword evidence="3 7" id="KW-0547">Nucleotide-binding</keyword>
<evidence type="ECO:0000259" key="9">
    <source>
        <dbReference type="Pfam" id="PF03710"/>
    </source>
</evidence>
<keyword evidence="1 7" id="KW-0808">Transferase</keyword>
<dbReference type="GO" id="GO:0005524">
    <property type="term" value="F:ATP binding"/>
    <property type="evidence" value="ECO:0007669"/>
    <property type="project" value="UniProtKB-UniRule"/>
</dbReference>
<sequence length="990" mass="107288">MTRPAAPRSTAAGPALAAPALAARLTTAPQVADPAQAERRLDDLLQHGDLAALVGANPLIRPLLAAIAGGSPFLFELAANDPPRLVRLLAGTPEERLPALIAETRAAVAAAADDAGAMRALRLMKQEAALMIALADIGGVWDLAQVTGALTEIADAAVQAALRRLLAAAAAEGKLVPPDPDQPEAGCGYAVLAMGKMGAGELNYSSDIDLVVFYDRERAPLGRGAEAGLLFVRITRGLVKLLQERTADGYVFRVDLRLRPDPASTQIAIATDSGLNYYEREGQTWERSAYIKARPCAGDLAVGADFLEDLAPFVWRRFLDYAAIADVHSMKRQIHAYRGHDEIAVEGHNVKLGRGGIREIEFFAQTQQLIVGGRNAHLRLRQTLPALDALAAGGWIAAEARDELTQAYVFLRAVEHRLQMVADEQTQSLPEEKAALDAFARFFGYDGRDAFAEAILPHLRVVQRHYAGLFEDAPPAAQVEGAFRFPEDRDDKETLDTLKGLGFKDPLAASFIVREWLAGRPRALRSEAPRALLSELVPALLDGFAKSGNADVALATFDRFVCALTGTLRLFTLLRRNPDLVQLLASVMGTAPRVADMLARRPQVLDALLDPAFFGPLPDRDTQEKRFAATLADATSDEDFLDRIRLLGQEQKVLIAVRVLSGTLTATQAGEAYARLAVALVRFLHAHVLERFAALHGRVPGMSMAVLALGKLGGREMTASSDLDLIVLYEFDAEHPDSDGDRPLYGAQYFARFTQRLINALTVQTNVGSLYDVDMRLRPSGRSGPLAASLESFRSYQLTEAWTWEHMALTRARVISGPADFAARVEASIREVLARPREPVATAGDVVEMRRAIAEEKGENDPWDLKHAAGGLVDLEFIAQYLQLVHGTELPELFNTNTARVLDAAARLGLIPAADAETLRDAARLYQNLTQVLRLCLAAPFDPAAAGPNLLTLLTRAGDVPDFPTLDAHLRETQARVRAAFDRILGVPPA</sequence>